<evidence type="ECO:0000256" key="1">
    <source>
        <dbReference type="SAM" id="MobiDB-lite"/>
    </source>
</evidence>
<dbReference type="EMBL" id="JAGGLP010000015">
    <property type="protein sequence ID" value="MBP2053301.1"/>
    <property type="molecule type" value="Genomic_DNA"/>
</dbReference>
<dbReference type="InterPro" id="IPR015943">
    <property type="entry name" value="WD40/YVTN_repeat-like_dom_sf"/>
</dbReference>
<sequence length="410" mass="44580">MKIEELLSDALWEQACEQPPPGPGFVERVLAARRRRRARRFAAAAGVTAAAAAVALVAVTAGAPLPHSGKGDERPSSVLHSGAVSARPDQSPPRDLIAAGRSALAAYYTTRTVRQSADLAVGERTYWLLNPGTGRYEKDARWSVVAVAPGLRTAAVLERELPAARIGLLDLATGEVERWIPVSHAVGGLAFSADGRRLVATTYSGNPDIFVKITDAHTGRFTWGPRFGSTPRTGFEVLDVASGRGTWARVAPDRAVQGREDFAFGRAGDLLYGRVVGPRDGMEQFYDVTGRKVAAPGNERRLRWDVSARLSPDGRLAAWGLVAEPHGTSYSSIRDPLTGKEITRVRGAELLAWADDKRLIAWERDPHEERYRPRLVLVTIGSAKVVPLSGYQKRDMDDASGYWQPVFADR</sequence>
<keyword evidence="2" id="KW-1133">Transmembrane helix</keyword>
<feature type="transmembrane region" description="Helical" evidence="2">
    <location>
        <begin position="41"/>
        <end position="65"/>
    </location>
</feature>
<evidence type="ECO:0008006" key="7">
    <source>
        <dbReference type="Google" id="ProtNLM"/>
    </source>
</evidence>
<keyword evidence="2" id="KW-0472">Membrane</keyword>
<reference evidence="3 5" key="1">
    <citation type="submission" date="2016-06" db="EMBL/GenBank/DDBJ databases">
        <title>Complete genome sequence of Streptomyces griseochromogenes ATCC 14511, the Blasticidin S producer.</title>
        <authorList>
            <person name="Wu L."/>
        </authorList>
    </citation>
    <scope>NUCLEOTIDE SEQUENCE [LARGE SCALE GENOMIC DNA]</scope>
    <source>
        <strain evidence="3 5">ATCC 14511</strain>
    </source>
</reference>
<dbReference type="EMBL" id="CP016279">
    <property type="protein sequence ID" value="ANP54331.1"/>
    <property type="molecule type" value="Genomic_DNA"/>
</dbReference>
<evidence type="ECO:0000313" key="5">
    <source>
        <dbReference type="Proteomes" id="UP000092659"/>
    </source>
</evidence>
<dbReference type="KEGG" id="sgs:AVL59_36380"/>
<dbReference type="Proteomes" id="UP000092659">
    <property type="component" value="Chromosome"/>
</dbReference>
<dbReference type="AlphaFoldDB" id="A0A1B1B6C8"/>
<feature type="region of interest" description="Disordered" evidence="1">
    <location>
        <begin position="66"/>
        <end position="93"/>
    </location>
</feature>
<dbReference type="SUPFAM" id="SSF82171">
    <property type="entry name" value="DPP6 N-terminal domain-like"/>
    <property type="match status" value="1"/>
</dbReference>
<keyword evidence="2" id="KW-0812">Transmembrane</keyword>
<reference evidence="4 6" key="2">
    <citation type="submission" date="2021-03" db="EMBL/GenBank/DDBJ databases">
        <title>Genomic Encyclopedia of Type Strains, Phase IV (KMG-IV): sequencing the most valuable type-strain genomes for metagenomic binning, comparative biology and taxonomic classification.</title>
        <authorList>
            <person name="Goeker M."/>
        </authorList>
    </citation>
    <scope>NUCLEOTIDE SEQUENCE [LARGE SCALE GENOMIC DNA]</scope>
    <source>
        <strain evidence="4 6">DSM 40499</strain>
    </source>
</reference>
<proteinExistence type="predicted"/>
<name>A0A1B1B6C8_9ACTN</name>
<organism evidence="3 5">
    <name type="scientific">Streptomyces griseochromogenes</name>
    <dbReference type="NCBI Taxonomy" id="68214"/>
    <lineage>
        <taxon>Bacteria</taxon>
        <taxon>Bacillati</taxon>
        <taxon>Actinomycetota</taxon>
        <taxon>Actinomycetes</taxon>
        <taxon>Kitasatosporales</taxon>
        <taxon>Streptomycetaceae</taxon>
        <taxon>Streptomyces</taxon>
    </lineage>
</organism>
<dbReference type="STRING" id="68214.AVL59_36380"/>
<keyword evidence="6" id="KW-1185">Reference proteome</keyword>
<evidence type="ECO:0000313" key="4">
    <source>
        <dbReference type="EMBL" id="MBP2053301.1"/>
    </source>
</evidence>
<dbReference type="Gene3D" id="2.130.10.10">
    <property type="entry name" value="YVTN repeat-like/Quinoprotein amine dehydrogenase"/>
    <property type="match status" value="1"/>
</dbReference>
<accession>A0A1B1B6C8</accession>
<dbReference type="OrthoDB" id="4303889at2"/>
<dbReference type="Proteomes" id="UP001519309">
    <property type="component" value="Unassembled WGS sequence"/>
</dbReference>
<dbReference type="RefSeq" id="WP_067313209.1">
    <property type="nucleotide sequence ID" value="NZ_CP016279.1"/>
</dbReference>
<evidence type="ECO:0000313" key="3">
    <source>
        <dbReference type="EMBL" id="ANP54331.1"/>
    </source>
</evidence>
<protein>
    <recommendedName>
        <fullName evidence="7">WD40 repeat domain-containing protein</fullName>
    </recommendedName>
</protein>
<gene>
    <name evidence="3" type="ORF">AVL59_36380</name>
    <name evidence="4" type="ORF">J2Z21_006293</name>
</gene>
<evidence type="ECO:0000256" key="2">
    <source>
        <dbReference type="SAM" id="Phobius"/>
    </source>
</evidence>
<evidence type="ECO:0000313" key="6">
    <source>
        <dbReference type="Proteomes" id="UP001519309"/>
    </source>
</evidence>